<evidence type="ECO:0000313" key="3">
    <source>
        <dbReference type="Proteomes" id="UP001382455"/>
    </source>
</evidence>
<sequence>MQYVEIFTLVLFAVLFSIGYKKNNRNMMLTASLCLLIGFAIEPFVIGFEQGIADARN</sequence>
<name>A0ABU8EZ30_9GAMM</name>
<comment type="caution">
    <text evidence="2">The sequence shown here is derived from an EMBL/GenBank/DDBJ whole genome shotgun (WGS) entry which is preliminary data.</text>
</comment>
<keyword evidence="1" id="KW-1133">Transmembrane helix</keyword>
<dbReference type="RefSeq" id="WP_021033080.1">
    <property type="nucleotide sequence ID" value="NZ_CP023399.1"/>
</dbReference>
<dbReference type="EMBL" id="JBAWKS010000002">
    <property type="protein sequence ID" value="MEI4552241.1"/>
    <property type="molecule type" value="Genomic_DNA"/>
</dbReference>
<keyword evidence="1" id="KW-0472">Membrane</keyword>
<gene>
    <name evidence="2" type="ORF">WAE96_21355</name>
</gene>
<organism evidence="2 3">
    <name type="scientific">Pseudoalteromonas spongiae</name>
    <dbReference type="NCBI Taxonomy" id="298657"/>
    <lineage>
        <taxon>Bacteria</taxon>
        <taxon>Pseudomonadati</taxon>
        <taxon>Pseudomonadota</taxon>
        <taxon>Gammaproteobacteria</taxon>
        <taxon>Alteromonadales</taxon>
        <taxon>Pseudoalteromonadaceae</taxon>
        <taxon>Pseudoalteromonas</taxon>
    </lineage>
</organism>
<reference evidence="2 3" key="1">
    <citation type="submission" date="2023-12" db="EMBL/GenBank/DDBJ databases">
        <title>Friends and Foes: Symbiotic and Algicidal bacterial influence on Karenia brevis blooms.</title>
        <authorList>
            <person name="Fei C."/>
            <person name="Mohamed A.R."/>
            <person name="Booker A."/>
            <person name="Arshad M."/>
            <person name="Klass S."/>
            <person name="Ahn S."/>
            <person name="Gilbert P.M."/>
            <person name="Heil C.A."/>
            <person name="Martinez J.M."/>
            <person name="Amin S.A."/>
        </authorList>
    </citation>
    <scope>NUCLEOTIDE SEQUENCE [LARGE SCALE GENOMIC DNA]</scope>
    <source>
        <strain evidence="2 3">CE15</strain>
    </source>
</reference>
<feature type="transmembrane region" description="Helical" evidence="1">
    <location>
        <begin position="28"/>
        <end position="48"/>
    </location>
</feature>
<keyword evidence="3" id="KW-1185">Reference proteome</keyword>
<evidence type="ECO:0000256" key="1">
    <source>
        <dbReference type="SAM" id="Phobius"/>
    </source>
</evidence>
<evidence type="ECO:0000313" key="2">
    <source>
        <dbReference type="EMBL" id="MEI4552241.1"/>
    </source>
</evidence>
<dbReference type="Proteomes" id="UP001382455">
    <property type="component" value="Unassembled WGS sequence"/>
</dbReference>
<proteinExistence type="predicted"/>
<accession>A0ABU8EZ30</accession>
<keyword evidence="1" id="KW-0812">Transmembrane</keyword>
<protein>
    <submittedName>
        <fullName evidence="2">Uncharacterized protein</fullName>
    </submittedName>
</protein>
<feature type="transmembrane region" description="Helical" evidence="1">
    <location>
        <begin position="6"/>
        <end position="21"/>
    </location>
</feature>